<reference evidence="1" key="1">
    <citation type="submission" date="2019-09" db="EMBL/GenBank/DDBJ databases">
        <title>Characterisation of the sponge microbiome using genome-centric metagenomics.</title>
        <authorList>
            <person name="Engelberts J.P."/>
            <person name="Robbins S.J."/>
            <person name="De Goeij J.M."/>
            <person name="Aranda M."/>
            <person name="Bell S.C."/>
            <person name="Webster N.S."/>
        </authorList>
    </citation>
    <scope>NUCLEOTIDE SEQUENCE</scope>
    <source>
        <strain evidence="1">SB0664_bin_43</strain>
    </source>
</reference>
<gene>
    <name evidence="1" type="ORF">F4Y60_05960</name>
</gene>
<dbReference type="AlphaFoldDB" id="A0A6B0Y3L4"/>
<protein>
    <submittedName>
        <fullName evidence="1">Uncharacterized protein</fullName>
    </submittedName>
</protein>
<dbReference type="EMBL" id="VXRY01000239">
    <property type="protein sequence ID" value="MXY33626.1"/>
    <property type="molecule type" value="Genomic_DNA"/>
</dbReference>
<comment type="caution">
    <text evidence="1">The sequence shown here is derived from an EMBL/GenBank/DDBJ whole genome shotgun (WGS) entry which is preliminary data.</text>
</comment>
<proteinExistence type="predicted"/>
<sequence length="89" mass="9792">MEEVYDHRAWAGIWFICAQELIVTVGQDEVRARSIVTLDPGVRAFVTACPVNHATRCGDGDGFCADNVLTLLLQLGRLVGQRAKARHGR</sequence>
<name>A0A6B0Y3L4_9RHOB</name>
<evidence type="ECO:0000313" key="1">
    <source>
        <dbReference type="EMBL" id="MXY33626.1"/>
    </source>
</evidence>
<organism evidence="1">
    <name type="scientific">Boseongicola sp. SB0664_bin_43</name>
    <dbReference type="NCBI Taxonomy" id="2604844"/>
    <lineage>
        <taxon>Bacteria</taxon>
        <taxon>Pseudomonadati</taxon>
        <taxon>Pseudomonadota</taxon>
        <taxon>Alphaproteobacteria</taxon>
        <taxon>Rhodobacterales</taxon>
        <taxon>Paracoccaceae</taxon>
        <taxon>Boseongicola</taxon>
    </lineage>
</organism>
<accession>A0A6B0Y3L4</accession>